<keyword evidence="5" id="KW-0378">Hydrolase</keyword>
<dbReference type="PANTHER" id="PTHR30408">
    <property type="entry name" value="TYPE-1 RESTRICTION ENZYME ECOKI SPECIFICITY PROTEIN"/>
    <property type="match status" value="1"/>
</dbReference>
<keyword evidence="3" id="KW-0238">DNA-binding</keyword>
<dbReference type="InterPro" id="IPR000055">
    <property type="entry name" value="Restrct_endonuc_typeI_TRD"/>
</dbReference>
<dbReference type="EMBL" id="CP007029">
    <property type="protein sequence ID" value="AHE98769.1"/>
    <property type="molecule type" value="Genomic_DNA"/>
</dbReference>
<evidence type="ECO:0000313" key="5">
    <source>
        <dbReference type="EMBL" id="AHE98769.1"/>
    </source>
</evidence>
<dbReference type="SUPFAM" id="SSF116734">
    <property type="entry name" value="DNA methylase specificity domain"/>
    <property type="match status" value="2"/>
</dbReference>
<protein>
    <submittedName>
        <fullName evidence="5">Restriction endonuclease</fullName>
    </submittedName>
</protein>
<dbReference type="AlphaFoldDB" id="W0DJJ5"/>
<sequence>MPRVSWEDMGALLVARPPESEQRAIAAFLDHETGKIDALIEEQRRLIELLKEKSQAVISHAVTKGLDPNVPIKDSGVVWLGEVPAHWDVKRIKYLLSGIKAGPFGSSLTKDMYQTSGYRVYGQEQVIPGDFSRGDYFIAPEQYVDLINYAVAPGDILVSCVGTFGRIAIVPEGVAPGIINPRLIRMRVGKSVAPEYLSTVMKSQVVYGQFETLSRGGTMDVINVGTLGEIYVPVPPHAEQRGVVEWVSAQLDELGALKGEAEHAVGLLKERRSALISAAVTGKIDVRGWSAGLESEVPEWAMAAEEPAGYSAQGGAA</sequence>
<evidence type="ECO:0000313" key="6">
    <source>
        <dbReference type="Proteomes" id="UP000005289"/>
    </source>
</evidence>
<evidence type="ECO:0000256" key="2">
    <source>
        <dbReference type="ARBA" id="ARBA00022747"/>
    </source>
</evidence>
<dbReference type="HOGENOM" id="CLU_021095_1_0_6"/>
<dbReference type="GO" id="GO:0009307">
    <property type="term" value="P:DNA restriction-modification system"/>
    <property type="evidence" value="ECO:0007669"/>
    <property type="project" value="UniProtKB-KW"/>
</dbReference>
<evidence type="ECO:0000256" key="1">
    <source>
        <dbReference type="ARBA" id="ARBA00010923"/>
    </source>
</evidence>
<dbReference type="REBASE" id="76801">
    <property type="entry name" value="S.TpaARh1ORF11505P"/>
</dbReference>
<dbReference type="Gene3D" id="3.90.220.20">
    <property type="entry name" value="DNA methylase specificity domains"/>
    <property type="match status" value="2"/>
</dbReference>
<dbReference type="InterPro" id="IPR044946">
    <property type="entry name" value="Restrct_endonuc_typeI_TRD_sf"/>
</dbReference>
<dbReference type="InterPro" id="IPR052021">
    <property type="entry name" value="Type-I_RS_S_subunit"/>
</dbReference>
<keyword evidence="6" id="KW-1185">Reference proteome</keyword>
<accession>W0DJJ5</accession>
<keyword evidence="5" id="KW-0540">Nuclease</keyword>
<name>W0DJJ5_9GAMM</name>
<keyword evidence="5" id="KW-0255">Endonuclease</keyword>
<dbReference type="GO" id="GO:0004519">
    <property type="term" value="F:endonuclease activity"/>
    <property type="evidence" value="ECO:0007669"/>
    <property type="project" value="UniProtKB-KW"/>
</dbReference>
<dbReference type="STRING" id="713585.THITH_11495"/>
<dbReference type="KEGG" id="tti:THITH_11495"/>
<dbReference type="Proteomes" id="UP000005289">
    <property type="component" value="Chromosome"/>
</dbReference>
<evidence type="ECO:0000259" key="4">
    <source>
        <dbReference type="Pfam" id="PF01420"/>
    </source>
</evidence>
<gene>
    <name evidence="5" type="ORF">THITH_11495</name>
</gene>
<comment type="similarity">
    <text evidence="1">Belongs to the type-I restriction system S methylase family.</text>
</comment>
<reference evidence="5 6" key="1">
    <citation type="submission" date="2013-12" db="EMBL/GenBank/DDBJ databases">
        <authorList>
            <consortium name="DOE Joint Genome Institute"/>
            <person name="Muyzer G."/>
            <person name="Huntemann M."/>
            <person name="Han J."/>
            <person name="Chen A."/>
            <person name="Kyrpides N."/>
            <person name="Mavromatis K."/>
            <person name="Markowitz V."/>
            <person name="Palaniappan K."/>
            <person name="Ivanova N."/>
            <person name="Schaumberg A."/>
            <person name="Pati A."/>
            <person name="Liolios K."/>
            <person name="Nordberg H.P."/>
            <person name="Cantor M.N."/>
            <person name="Hua S.X."/>
            <person name="Woyke T."/>
        </authorList>
    </citation>
    <scope>NUCLEOTIDE SEQUENCE [LARGE SCALE GENOMIC DNA]</scope>
    <source>
        <strain evidence="5 6">ARh 1</strain>
    </source>
</reference>
<keyword evidence="2" id="KW-0680">Restriction system</keyword>
<evidence type="ECO:0000256" key="3">
    <source>
        <dbReference type="ARBA" id="ARBA00023125"/>
    </source>
</evidence>
<proteinExistence type="inferred from homology"/>
<feature type="domain" description="Type I restriction modification DNA specificity" evidence="4">
    <location>
        <begin position="148"/>
        <end position="247"/>
    </location>
</feature>
<dbReference type="PANTHER" id="PTHR30408:SF12">
    <property type="entry name" value="TYPE I RESTRICTION ENZYME MJAVIII SPECIFICITY SUBUNIT"/>
    <property type="match status" value="1"/>
</dbReference>
<dbReference type="Pfam" id="PF01420">
    <property type="entry name" value="Methylase_S"/>
    <property type="match status" value="1"/>
</dbReference>
<organism evidence="5 6">
    <name type="scientific">Thioalkalivibrio paradoxus ARh 1</name>
    <dbReference type="NCBI Taxonomy" id="713585"/>
    <lineage>
        <taxon>Bacteria</taxon>
        <taxon>Pseudomonadati</taxon>
        <taxon>Pseudomonadota</taxon>
        <taxon>Gammaproteobacteria</taxon>
        <taxon>Chromatiales</taxon>
        <taxon>Ectothiorhodospiraceae</taxon>
        <taxon>Thioalkalivibrio</taxon>
    </lineage>
</organism>
<dbReference type="GO" id="GO:0003677">
    <property type="term" value="F:DNA binding"/>
    <property type="evidence" value="ECO:0007669"/>
    <property type="project" value="UniProtKB-KW"/>
</dbReference>